<organism evidence="1 2">
    <name type="scientific">Chryseobacterium takakiae</name>
    <dbReference type="NCBI Taxonomy" id="1302685"/>
    <lineage>
        <taxon>Bacteria</taxon>
        <taxon>Pseudomonadati</taxon>
        <taxon>Bacteroidota</taxon>
        <taxon>Flavobacteriia</taxon>
        <taxon>Flavobacteriales</taxon>
        <taxon>Weeksellaceae</taxon>
        <taxon>Chryseobacterium group</taxon>
        <taxon>Chryseobacterium</taxon>
    </lineage>
</organism>
<dbReference type="STRING" id="1302685.SAMN05444408_104116"/>
<dbReference type="RefSeq" id="WP_072884137.1">
    <property type="nucleotide sequence ID" value="NZ_FQVO01000004.1"/>
</dbReference>
<name>A0A1M4WCJ9_9FLAO</name>
<reference evidence="2" key="1">
    <citation type="submission" date="2016-11" db="EMBL/GenBank/DDBJ databases">
        <authorList>
            <person name="Varghese N."/>
            <person name="Submissions S."/>
        </authorList>
    </citation>
    <scope>NUCLEOTIDE SEQUENCE [LARGE SCALE GENOMIC DNA]</scope>
    <source>
        <strain evidence="2">DSM 26898</strain>
    </source>
</reference>
<dbReference type="OrthoDB" id="1275253at2"/>
<sequence length="603" mass="66578">MDINYAYYTSAKGYRVVNGTAAQFLKADGSVDNASYIPAGTEINMADKNINFTTGSLSRFENNTRVFNKVYQRLYAGAQTGILSFKFPQATSLATMFDVTIKIFGWNARILGTVRVSFYKFSATVLNSNHKAIIECSDNFPSSVINVGLDASGNVCINIGESNTVWNTYLKVEVERVAAFHQGANFDWSKGWTQTIETDVSTYTQLLSIATEVVATRTWVDQNNIGSVPKSAALLSTADLNTFLTPGFYYQHASSNATPARNYPISLAGSLNIYKTSSTRVVQEYSDLQYGRTWKRIYDGASFSGWLRIWSEIDFNQSNITNWNNSVQQSALSNYYTKTEALNQFVGKNGAETINDTKTFTNSPIIPAGTSDNHAVNVSQLTNLTDGFIKLNEPFPGWEIMLLNLSTAEIAGLFDKKADLLIAAKEKDYVKVGCKTGGYDGVAINLNNGHIGYGGVEPADSHNHYFNGTIRIPFGIYSESSNNNDVYGGDGSLYYLSHEIAREDEYIRLRPDDKEFAGTANNYATKNRIVKLTLLDGGTIVMGVMHEYQEITVMNISGNQAKFIVNNTSVNFTIPPKSSARYYMNSNGRIIQETMNIGNCVAS</sequence>
<dbReference type="CDD" id="cd19958">
    <property type="entry name" value="pyocin_knob"/>
    <property type="match status" value="1"/>
</dbReference>
<dbReference type="EMBL" id="FQVO01000004">
    <property type="protein sequence ID" value="SHE78917.1"/>
    <property type="molecule type" value="Genomic_DNA"/>
</dbReference>
<accession>A0A1M4WCJ9</accession>
<dbReference type="Proteomes" id="UP000184236">
    <property type="component" value="Unassembled WGS sequence"/>
</dbReference>
<evidence type="ECO:0000313" key="2">
    <source>
        <dbReference type="Proteomes" id="UP000184236"/>
    </source>
</evidence>
<dbReference type="AlphaFoldDB" id="A0A1M4WCJ9"/>
<evidence type="ECO:0000313" key="1">
    <source>
        <dbReference type="EMBL" id="SHE78917.1"/>
    </source>
</evidence>
<protein>
    <submittedName>
        <fullName evidence="1">Uncharacterized protein</fullName>
    </submittedName>
</protein>
<gene>
    <name evidence="1" type="ORF">SAMN05444408_104116</name>
</gene>
<keyword evidence="2" id="KW-1185">Reference proteome</keyword>
<proteinExistence type="predicted"/>